<evidence type="ECO:0000313" key="2">
    <source>
        <dbReference type="EMBL" id="CAK9164696.1"/>
    </source>
</evidence>
<proteinExistence type="predicted"/>
<protein>
    <submittedName>
        <fullName evidence="2">Uncharacterized protein</fullName>
    </submittedName>
</protein>
<reference evidence="2 3" key="1">
    <citation type="submission" date="2024-02" db="EMBL/GenBank/DDBJ databases">
        <authorList>
            <person name="Vignale AGUSTIN F."/>
            <person name="Sosa J E."/>
            <person name="Modenutti C."/>
        </authorList>
    </citation>
    <scope>NUCLEOTIDE SEQUENCE [LARGE SCALE GENOMIC DNA]</scope>
</reference>
<feature type="compositionally biased region" description="Basic and acidic residues" evidence="1">
    <location>
        <begin position="11"/>
        <end position="24"/>
    </location>
</feature>
<accession>A0ABC8T9C6</accession>
<feature type="non-terminal residue" evidence="2">
    <location>
        <position position="1"/>
    </location>
</feature>
<dbReference type="EMBL" id="CAUOFW020004269">
    <property type="protein sequence ID" value="CAK9164696.1"/>
    <property type="molecule type" value="Genomic_DNA"/>
</dbReference>
<dbReference type="AlphaFoldDB" id="A0ABC8T9C6"/>
<dbReference type="Proteomes" id="UP001642360">
    <property type="component" value="Unassembled WGS sequence"/>
</dbReference>
<evidence type="ECO:0000256" key="1">
    <source>
        <dbReference type="SAM" id="MobiDB-lite"/>
    </source>
</evidence>
<keyword evidence="3" id="KW-1185">Reference proteome</keyword>
<organism evidence="2 3">
    <name type="scientific">Ilex paraguariensis</name>
    <name type="common">yerba mate</name>
    <dbReference type="NCBI Taxonomy" id="185542"/>
    <lineage>
        <taxon>Eukaryota</taxon>
        <taxon>Viridiplantae</taxon>
        <taxon>Streptophyta</taxon>
        <taxon>Embryophyta</taxon>
        <taxon>Tracheophyta</taxon>
        <taxon>Spermatophyta</taxon>
        <taxon>Magnoliopsida</taxon>
        <taxon>eudicotyledons</taxon>
        <taxon>Gunneridae</taxon>
        <taxon>Pentapetalae</taxon>
        <taxon>asterids</taxon>
        <taxon>campanulids</taxon>
        <taxon>Aquifoliales</taxon>
        <taxon>Aquifoliaceae</taxon>
        <taxon>Ilex</taxon>
    </lineage>
</organism>
<name>A0ABC8T9C6_9AQUA</name>
<comment type="caution">
    <text evidence="2">The sequence shown here is derived from an EMBL/GenBank/DDBJ whole genome shotgun (WGS) entry which is preliminary data.</text>
</comment>
<feature type="region of interest" description="Disordered" evidence="1">
    <location>
        <begin position="1"/>
        <end position="24"/>
    </location>
</feature>
<evidence type="ECO:0000313" key="3">
    <source>
        <dbReference type="Proteomes" id="UP001642360"/>
    </source>
</evidence>
<sequence>LPKSSDGGTHSGEDGEESIHQEAKNMRSSIYSSIQIILSLSNGVAHFQPIYQKTGCVHGWLHKLKALEGKVLVAYVRHMKAQPVEINGSS</sequence>
<gene>
    <name evidence="2" type="ORF">ILEXP_LOCUS33843</name>
</gene>